<dbReference type="AlphaFoldDB" id="M1D2Y5"/>
<dbReference type="EnsemblPlants" id="PGSC0003DMT400080077">
    <property type="protein sequence ID" value="PGSC0003DMT400080077"/>
    <property type="gene ID" value="PGSC0003DMG400031180"/>
</dbReference>
<dbReference type="Gramene" id="PGSC0003DMT400080077">
    <property type="protein sequence ID" value="PGSC0003DMT400080077"/>
    <property type="gene ID" value="PGSC0003DMG400031180"/>
</dbReference>
<dbReference type="InParanoid" id="M1D2Y5"/>
<dbReference type="Proteomes" id="UP000011115">
    <property type="component" value="Unassembled WGS sequence"/>
</dbReference>
<keyword evidence="2" id="KW-1185">Reference proteome</keyword>
<evidence type="ECO:0000313" key="1">
    <source>
        <dbReference type="EnsemblPlants" id="PGSC0003DMT400080077"/>
    </source>
</evidence>
<sequence>MSIYISSFDVSLASEHLHFASALCFCVLGLHISVYRCIQHVYSPFFTFRGLFQLPFHRKYEDDSKRLKDMREWSPK</sequence>
<reference evidence="2" key="1">
    <citation type="journal article" date="2011" name="Nature">
        <title>Genome sequence and analysis of the tuber crop potato.</title>
        <authorList>
            <consortium name="The Potato Genome Sequencing Consortium"/>
        </authorList>
    </citation>
    <scope>NUCLEOTIDE SEQUENCE [LARGE SCALE GENOMIC DNA]</scope>
    <source>
        <strain evidence="2">cv. DM1-3 516 R44</strain>
    </source>
</reference>
<reference evidence="1" key="2">
    <citation type="submission" date="2015-06" db="UniProtKB">
        <authorList>
            <consortium name="EnsemblPlants"/>
        </authorList>
    </citation>
    <scope>IDENTIFICATION</scope>
    <source>
        <strain evidence="1">DM1-3 516 R44</strain>
    </source>
</reference>
<evidence type="ECO:0000313" key="2">
    <source>
        <dbReference type="Proteomes" id="UP000011115"/>
    </source>
</evidence>
<name>M1D2Y5_SOLTU</name>
<protein>
    <submittedName>
        <fullName evidence="1">Uncharacterized protein</fullName>
    </submittedName>
</protein>
<proteinExistence type="predicted"/>
<accession>M1D2Y5</accession>
<dbReference type="HOGENOM" id="CLU_2659298_0_0_1"/>
<organism evidence="1 2">
    <name type="scientific">Solanum tuberosum</name>
    <name type="common">Potato</name>
    <dbReference type="NCBI Taxonomy" id="4113"/>
    <lineage>
        <taxon>Eukaryota</taxon>
        <taxon>Viridiplantae</taxon>
        <taxon>Streptophyta</taxon>
        <taxon>Embryophyta</taxon>
        <taxon>Tracheophyta</taxon>
        <taxon>Spermatophyta</taxon>
        <taxon>Magnoliopsida</taxon>
        <taxon>eudicotyledons</taxon>
        <taxon>Gunneridae</taxon>
        <taxon>Pentapetalae</taxon>
        <taxon>asterids</taxon>
        <taxon>lamiids</taxon>
        <taxon>Solanales</taxon>
        <taxon>Solanaceae</taxon>
        <taxon>Solanoideae</taxon>
        <taxon>Solaneae</taxon>
        <taxon>Solanum</taxon>
    </lineage>
</organism>
<dbReference type="PaxDb" id="4113-PGSC0003DMT400080077"/>